<gene>
    <name evidence="6" type="ORF">ACFQY0_02800</name>
</gene>
<sequence>MDLYDAPADVVRKSIIGRGLTPEALATMAGLPTRELMGFLNGDFDARLARMLAPLLEIDSAALCHLPDYQPESPDLGRIRQFEAPFEDEEVNIWFIEADGTTLVIDCGFRPKDFEAQIEALGDQAIHVLITHAHRDHIGGLSAASQSMLTSIHSPSGVSNSIAVSAGELLELGPFTVQAVDLSGHHPETLGYLIKGPGVEAFAVGDAVFAGSIGGCPDSSAFALARRTIEAAFSEIAPGMTLLPGHGPATSLGSEIRSNPFLASWLR</sequence>
<reference evidence="7" key="1">
    <citation type="journal article" date="2019" name="Int. J. Syst. Evol. Microbiol.">
        <title>The Global Catalogue of Microorganisms (GCM) 10K type strain sequencing project: providing services to taxonomists for standard genome sequencing and annotation.</title>
        <authorList>
            <consortium name="The Broad Institute Genomics Platform"/>
            <consortium name="The Broad Institute Genome Sequencing Center for Infectious Disease"/>
            <person name="Wu L."/>
            <person name="Ma J."/>
        </authorList>
    </citation>
    <scope>NUCLEOTIDE SEQUENCE [LARGE SCALE GENOMIC DNA]</scope>
    <source>
        <strain evidence="7">CGMCC 4.1467</strain>
    </source>
</reference>
<dbReference type="InterPro" id="IPR001279">
    <property type="entry name" value="Metallo-B-lactamas"/>
</dbReference>
<dbReference type="InterPro" id="IPR051453">
    <property type="entry name" value="MBL_Glyoxalase_II"/>
</dbReference>
<dbReference type="InterPro" id="IPR036866">
    <property type="entry name" value="RibonucZ/Hydroxyglut_hydro"/>
</dbReference>
<dbReference type="EMBL" id="JBHTBS010000001">
    <property type="protein sequence ID" value="MFC7336093.1"/>
    <property type="molecule type" value="Genomic_DNA"/>
</dbReference>
<dbReference type="Pfam" id="PF00753">
    <property type="entry name" value="Lactamase_B"/>
    <property type="match status" value="1"/>
</dbReference>
<feature type="domain" description="Metallo-beta-lactamase" evidence="5">
    <location>
        <begin position="90"/>
        <end position="246"/>
    </location>
</feature>
<dbReference type="SUPFAM" id="SSF56281">
    <property type="entry name" value="Metallo-hydrolase/oxidoreductase"/>
    <property type="match status" value="1"/>
</dbReference>
<evidence type="ECO:0000313" key="6">
    <source>
        <dbReference type="EMBL" id="MFC7336093.1"/>
    </source>
</evidence>
<evidence type="ECO:0000256" key="4">
    <source>
        <dbReference type="ARBA" id="ARBA00022833"/>
    </source>
</evidence>
<evidence type="ECO:0000256" key="2">
    <source>
        <dbReference type="ARBA" id="ARBA00022723"/>
    </source>
</evidence>
<proteinExistence type="predicted"/>
<evidence type="ECO:0000256" key="1">
    <source>
        <dbReference type="ARBA" id="ARBA00001947"/>
    </source>
</evidence>
<accession>A0ABW2L1A4</accession>
<dbReference type="RefSeq" id="WP_379708864.1">
    <property type="nucleotide sequence ID" value="NZ_JBHTBS010000001.1"/>
</dbReference>
<dbReference type="GO" id="GO:0016787">
    <property type="term" value="F:hydrolase activity"/>
    <property type="evidence" value="ECO:0007669"/>
    <property type="project" value="UniProtKB-KW"/>
</dbReference>
<dbReference type="SMART" id="SM00849">
    <property type="entry name" value="Lactamase_B"/>
    <property type="match status" value="1"/>
</dbReference>
<name>A0ABW2L1A4_9BACT</name>
<dbReference type="PANTHER" id="PTHR46233:SF3">
    <property type="entry name" value="HYDROXYACYLGLUTATHIONE HYDROLASE GLOC"/>
    <property type="match status" value="1"/>
</dbReference>
<comment type="caution">
    <text evidence="6">The sequence shown here is derived from an EMBL/GenBank/DDBJ whole genome shotgun (WGS) entry which is preliminary data.</text>
</comment>
<evidence type="ECO:0000256" key="3">
    <source>
        <dbReference type="ARBA" id="ARBA00022801"/>
    </source>
</evidence>
<protein>
    <submittedName>
        <fullName evidence="6">MBL fold metallo-hydrolase</fullName>
        <ecNumber evidence="6">3.-.-.-</ecNumber>
    </submittedName>
</protein>
<keyword evidence="3 6" id="KW-0378">Hydrolase</keyword>
<keyword evidence="4" id="KW-0862">Zinc</keyword>
<evidence type="ECO:0000259" key="5">
    <source>
        <dbReference type="SMART" id="SM00849"/>
    </source>
</evidence>
<comment type="cofactor">
    <cofactor evidence="1">
        <name>Zn(2+)</name>
        <dbReference type="ChEBI" id="CHEBI:29105"/>
    </cofactor>
</comment>
<dbReference type="PANTHER" id="PTHR46233">
    <property type="entry name" value="HYDROXYACYLGLUTATHIONE HYDROLASE GLOC"/>
    <property type="match status" value="1"/>
</dbReference>
<keyword evidence="7" id="KW-1185">Reference proteome</keyword>
<evidence type="ECO:0000313" key="7">
    <source>
        <dbReference type="Proteomes" id="UP001596472"/>
    </source>
</evidence>
<keyword evidence="2" id="KW-0479">Metal-binding</keyword>
<dbReference type="EC" id="3.-.-.-" evidence="6"/>
<dbReference type="Proteomes" id="UP001596472">
    <property type="component" value="Unassembled WGS sequence"/>
</dbReference>
<dbReference type="Gene3D" id="3.60.15.10">
    <property type="entry name" value="Ribonuclease Z/Hydroxyacylglutathione hydrolase-like"/>
    <property type="match status" value="2"/>
</dbReference>
<organism evidence="6 7">
    <name type="scientific">Haloferula chungangensis</name>
    <dbReference type="NCBI Taxonomy" id="1048331"/>
    <lineage>
        <taxon>Bacteria</taxon>
        <taxon>Pseudomonadati</taxon>
        <taxon>Verrucomicrobiota</taxon>
        <taxon>Verrucomicrobiia</taxon>
        <taxon>Verrucomicrobiales</taxon>
        <taxon>Verrucomicrobiaceae</taxon>
        <taxon>Haloferula</taxon>
    </lineage>
</organism>